<dbReference type="EMBL" id="AWSU01000074">
    <property type="protein sequence ID" value="ERI79367.1"/>
    <property type="molecule type" value="Genomic_DNA"/>
</dbReference>
<dbReference type="PIRSF" id="PIRSF030771">
    <property type="entry name" value="UCP030771"/>
    <property type="match status" value="1"/>
</dbReference>
<protein>
    <recommendedName>
        <fullName evidence="3">DUF2190 family protein</fullName>
    </recommendedName>
</protein>
<accession>A0ABC9U1N5</accession>
<evidence type="ECO:0000313" key="2">
    <source>
        <dbReference type="Proteomes" id="UP000016491"/>
    </source>
</evidence>
<comment type="caution">
    <text evidence="1">The sequence shown here is derived from an EMBL/GenBank/DDBJ whole genome shotgun (WGS) entry which is preliminary data.</text>
</comment>
<reference evidence="1 2" key="1">
    <citation type="submission" date="2013-07" db="EMBL/GenBank/DDBJ databases">
        <authorList>
            <person name="Weinstock G."/>
            <person name="Sodergren E."/>
            <person name="Wylie T."/>
            <person name="Fulton L."/>
            <person name="Fulton R."/>
            <person name="Fronick C."/>
            <person name="O'Laughlin M."/>
            <person name="Godfrey J."/>
            <person name="Miner T."/>
            <person name="Herter B."/>
            <person name="Appelbaum E."/>
            <person name="Cordes M."/>
            <person name="Lek S."/>
            <person name="Wollam A."/>
            <person name="Pepin K.H."/>
            <person name="Palsikar V.B."/>
            <person name="Mitreva M."/>
            <person name="Wilson R.K."/>
        </authorList>
    </citation>
    <scope>NUCLEOTIDE SEQUENCE [LARGE SCALE GENOMIC DNA]</scope>
    <source>
        <strain evidence="1 2">ATCC 14940</strain>
    </source>
</reference>
<gene>
    <name evidence="1" type="ORF">CLOSYM_00906</name>
</gene>
<proteinExistence type="predicted"/>
<name>A0ABC9U1N5_CLOSY</name>
<evidence type="ECO:0008006" key="3">
    <source>
        <dbReference type="Google" id="ProtNLM"/>
    </source>
</evidence>
<sequence>MANTAVYIQRGETLDYKNSTDAAILAGTVVLFGDRIGVAGGEIPAGAVGALHVTGVFEIPKKASVALSMGDAVVYTEADGIDKAAAAASPIGYAVAASGADEAAATVKLLG</sequence>
<evidence type="ECO:0000313" key="1">
    <source>
        <dbReference type="EMBL" id="ERI79367.1"/>
    </source>
</evidence>
<dbReference type="Proteomes" id="UP000016491">
    <property type="component" value="Unassembled WGS sequence"/>
</dbReference>
<dbReference type="GeneID" id="57970057"/>
<dbReference type="AlphaFoldDB" id="A0ABC9U1N5"/>
<dbReference type="RefSeq" id="WP_021641426.1">
    <property type="nucleotide sequence ID" value="NZ_KE992856.1"/>
</dbReference>
<dbReference type="Pfam" id="PF09956">
    <property type="entry name" value="Phage_cement_2"/>
    <property type="match status" value="1"/>
</dbReference>
<dbReference type="InterPro" id="IPR011231">
    <property type="entry name" value="Phage_VT1-Sakai_H0018"/>
</dbReference>
<organism evidence="1 2">
    <name type="scientific">[Clostridium] symbiosum ATCC 14940</name>
    <dbReference type="NCBI Taxonomy" id="411472"/>
    <lineage>
        <taxon>Bacteria</taxon>
        <taxon>Bacillati</taxon>
        <taxon>Bacillota</taxon>
        <taxon>Clostridia</taxon>
        <taxon>Lachnospirales</taxon>
        <taxon>Lachnospiraceae</taxon>
        <taxon>Otoolea</taxon>
    </lineage>
</organism>